<evidence type="ECO:0000313" key="1">
    <source>
        <dbReference type="EMBL" id="KAL1403978.1"/>
    </source>
</evidence>
<evidence type="ECO:0000313" key="2">
    <source>
        <dbReference type="Proteomes" id="UP001562425"/>
    </source>
</evidence>
<organism evidence="1 2">
    <name type="scientific">Culex pipiens pipiens</name>
    <name type="common">Northern house mosquito</name>
    <dbReference type="NCBI Taxonomy" id="38569"/>
    <lineage>
        <taxon>Eukaryota</taxon>
        <taxon>Metazoa</taxon>
        <taxon>Ecdysozoa</taxon>
        <taxon>Arthropoda</taxon>
        <taxon>Hexapoda</taxon>
        <taxon>Insecta</taxon>
        <taxon>Pterygota</taxon>
        <taxon>Neoptera</taxon>
        <taxon>Endopterygota</taxon>
        <taxon>Diptera</taxon>
        <taxon>Nematocera</taxon>
        <taxon>Culicoidea</taxon>
        <taxon>Culicidae</taxon>
        <taxon>Culicinae</taxon>
        <taxon>Culicini</taxon>
        <taxon>Culex</taxon>
        <taxon>Culex</taxon>
    </lineage>
</organism>
<comment type="caution">
    <text evidence="1">The sequence shown here is derived from an EMBL/GenBank/DDBJ whole genome shotgun (WGS) entry which is preliminary data.</text>
</comment>
<accession>A0ABD1DX06</accession>
<keyword evidence="2" id="KW-1185">Reference proteome</keyword>
<name>A0ABD1DX06_CULPP</name>
<proteinExistence type="predicted"/>
<gene>
    <name evidence="1" type="ORF">pipiens_019122</name>
</gene>
<sequence>MTTHAKFDDGMIQLEVPALQPDSNFVLWITGRAMELVDEHSVDFRWAGCRPGLVGLRLNMCIFRCFLTAGVEWSSSAGNATVPGGFRERH</sequence>
<dbReference type="Proteomes" id="UP001562425">
    <property type="component" value="Unassembled WGS sequence"/>
</dbReference>
<reference evidence="1 2" key="1">
    <citation type="submission" date="2024-05" db="EMBL/GenBank/DDBJ databases">
        <title>Culex pipiens pipiens assembly and annotation.</title>
        <authorList>
            <person name="Alout H."/>
            <person name="Durand T."/>
        </authorList>
    </citation>
    <scope>NUCLEOTIDE SEQUENCE [LARGE SCALE GENOMIC DNA]</scope>
    <source>
        <strain evidence="1">HA-2024</strain>
        <tissue evidence="1">Whole body</tissue>
    </source>
</reference>
<dbReference type="AlphaFoldDB" id="A0ABD1DX06"/>
<protein>
    <submittedName>
        <fullName evidence="1">Uncharacterized protein</fullName>
    </submittedName>
</protein>
<dbReference type="EMBL" id="JBEHCU010000951">
    <property type="protein sequence ID" value="KAL1403978.1"/>
    <property type="molecule type" value="Genomic_DNA"/>
</dbReference>